<comment type="caution">
    <text evidence="7">The sequence shown here is derived from an EMBL/GenBank/DDBJ whole genome shotgun (WGS) entry which is preliminary data.</text>
</comment>
<keyword evidence="3 5" id="KW-1133">Transmembrane helix</keyword>
<dbReference type="PANTHER" id="PTHR43229:SF2">
    <property type="entry name" value="NODULATION PROTEIN J"/>
    <property type="match status" value="1"/>
</dbReference>
<reference evidence="8" key="1">
    <citation type="journal article" date="2015" name="MBio">
        <title>Genome-Resolved Metagenomic Analysis Reveals Roles for Candidate Phyla and Other Microbial Community Members in Biogeochemical Transformations in Oil Reservoirs.</title>
        <authorList>
            <person name="Hu P."/>
            <person name="Tom L."/>
            <person name="Singh A."/>
            <person name="Thomas B.C."/>
            <person name="Baker B.J."/>
            <person name="Piceno Y.M."/>
            <person name="Andersen G.L."/>
            <person name="Banfield J.F."/>
        </authorList>
    </citation>
    <scope>NUCLEOTIDE SEQUENCE [LARGE SCALE GENOMIC DNA]</scope>
</reference>
<comment type="subcellular location">
    <subcellularLocation>
        <location evidence="5">Cell membrane</location>
        <topology evidence="5">Multi-pass membrane protein</topology>
    </subcellularLocation>
    <subcellularLocation>
        <location evidence="1">Membrane</location>
        <topology evidence="1">Multi-pass membrane protein</topology>
    </subcellularLocation>
</comment>
<keyword evidence="5" id="KW-0813">Transport</keyword>
<dbReference type="PATRIC" id="fig|1184387.3.peg.1990"/>
<comment type="similarity">
    <text evidence="5">Belongs to the ABC-2 integral membrane protein family.</text>
</comment>
<dbReference type="InterPro" id="IPR047817">
    <property type="entry name" value="ABC2_TM_bact-type"/>
</dbReference>
<feature type="transmembrane region" description="Helical" evidence="5">
    <location>
        <begin position="52"/>
        <end position="75"/>
    </location>
</feature>
<evidence type="ECO:0000259" key="6">
    <source>
        <dbReference type="PROSITE" id="PS51012"/>
    </source>
</evidence>
<feature type="transmembrane region" description="Helical" evidence="5">
    <location>
        <begin position="96"/>
        <end position="121"/>
    </location>
</feature>
<keyword evidence="2 5" id="KW-0812">Transmembrane</keyword>
<evidence type="ECO:0000256" key="2">
    <source>
        <dbReference type="ARBA" id="ARBA00022692"/>
    </source>
</evidence>
<feature type="domain" description="ABC transmembrane type-2" evidence="6">
    <location>
        <begin position="15"/>
        <end position="241"/>
    </location>
</feature>
<dbReference type="GO" id="GO:0043190">
    <property type="term" value="C:ATP-binding cassette (ABC) transporter complex"/>
    <property type="evidence" value="ECO:0007669"/>
    <property type="project" value="InterPro"/>
</dbReference>
<dbReference type="PANTHER" id="PTHR43229">
    <property type="entry name" value="NODULATION PROTEIN J"/>
    <property type="match status" value="1"/>
</dbReference>
<organism evidence="7 8">
    <name type="scientific">Mesotoga prima</name>
    <dbReference type="NCBI Taxonomy" id="1184387"/>
    <lineage>
        <taxon>Bacteria</taxon>
        <taxon>Thermotogati</taxon>
        <taxon>Thermotogota</taxon>
        <taxon>Thermotogae</taxon>
        <taxon>Kosmotogales</taxon>
        <taxon>Kosmotogaceae</taxon>
        <taxon>Mesotoga</taxon>
    </lineage>
</organism>
<keyword evidence="4 5" id="KW-0472">Membrane</keyword>
<dbReference type="InterPro" id="IPR013525">
    <property type="entry name" value="ABC2_TM"/>
</dbReference>
<feature type="transmembrane region" description="Helical" evidence="5">
    <location>
        <begin position="20"/>
        <end position="40"/>
    </location>
</feature>
<evidence type="ECO:0000256" key="1">
    <source>
        <dbReference type="ARBA" id="ARBA00004141"/>
    </source>
</evidence>
<dbReference type="Pfam" id="PF01061">
    <property type="entry name" value="ABC2_membrane"/>
    <property type="match status" value="1"/>
</dbReference>
<evidence type="ECO:0000313" key="7">
    <source>
        <dbReference type="EMBL" id="KUK79069.1"/>
    </source>
</evidence>
<dbReference type="InterPro" id="IPR000412">
    <property type="entry name" value="ABC_2_transport"/>
</dbReference>
<evidence type="ECO:0000313" key="8">
    <source>
        <dbReference type="Proteomes" id="UP000054092"/>
    </source>
</evidence>
<feature type="transmembrane region" description="Helical" evidence="5">
    <location>
        <begin position="213"/>
        <end position="233"/>
    </location>
</feature>
<sequence>MSSALAYWTILMKDMKNYYLKPPNISWGIIFPISWTLMFFVRSEGPVDIRGILPGVMSLSVLFGTTSMLAVTITFERKSRSFERLLLAPISLKLLMLAKTTGAILFGIINAFIPVLFALLIVDLSGINWFLVSVSVLLIAVTSTFLGLFIAVSVNEVFEAQTFSNFFRFPMMFLCGLFIPIENLPAFLRPFSFILPLTYGADSLKHAINGNGIINPLVSVFILLGFAVFLFLISTRNIERRWIY</sequence>
<dbReference type="PROSITE" id="PS51012">
    <property type="entry name" value="ABC_TM2"/>
    <property type="match status" value="1"/>
</dbReference>
<dbReference type="Proteomes" id="UP000054092">
    <property type="component" value="Unassembled WGS sequence"/>
</dbReference>
<feature type="transmembrane region" description="Helical" evidence="5">
    <location>
        <begin position="127"/>
        <end position="154"/>
    </location>
</feature>
<dbReference type="GO" id="GO:0140359">
    <property type="term" value="F:ABC-type transporter activity"/>
    <property type="evidence" value="ECO:0007669"/>
    <property type="project" value="InterPro"/>
</dbReference>
<dbReference type="PRINTS" id="PR00164">
    <property type="entry name" value="ABC2TRNSPORT"/>
</dbReference>
<accession>A0A101HLK2</accession>
<name>A0A101HLK2_9BACT</name>
<dbReference type="PIRSF" id="PIRSF006648">
    <property type="entry name" value="DrrB"/>
    <property type="match status" value="1"/>
</dbReference>
<dbReference type="EMBL" id="LGGP01000302">
    <property type="protein sequence ID" value="KUK79069.1"/>
    <property type="molecule type" value="Genomic_DNA"/>
</dbReference>
<evidence type="ECO:0000256" key="3">
    <source>
        <dbReference type="ARBA" id="ARBA00022989"/>
    </source>
</evidence>
<protein>
    <recommendedName>
        <fullName evidence="5">Transport permease protein</fullName>
    </recommendedName>
</protein>
<gene>
    <name evidence="7" type="ORF">XD94_1506</name>
</gene>
<dbReference type="InterPro" id="IPR051784">
    <property type="entry name" value="Nod_factor_ABC_transporter"/>
</dbReference>
<keyword evidence="5" id="KW-1003">Cell membrane</keyword>
<evidence type="ECO:0000256" key="4">
    <source>
        <dbReference type="ARBA" id="ARBA00023136"/>
    </source>
</evidence>
<evidence type="ECO:0000256" key="5">
    <source>
        <dbReference type="RuleBase" id="RU361157"/>
    </source>
</evidence>
<feature type="transmembrane region" description="Helical" evidence="5">
    <location>
        <begin position="166"/>
        <end position="188"/>
    </location>
</feature>
<dbReference type="AlphaFoldDB" id="A0A101HLK2"/>
<proteinExistence type="inferred from homology"/>